<feature type="transmembrane region" description="Helical" evidence="1">
    <location>
        <begin position="37"/>
        <end position="60"/>
    </location>
</feature>
<protein>
    <submittedName>
        <fullName evidence="2">Uncharacterized protein</fullName>
    </submittedName>
</protein>
<keyword evidence="1" id="KW-1133">Transmembrane helix</keyword>
<name>A0A0F9ADF2_9ZZZZ</name>
<proteinExistence type="predicted"/>
<comment type="caution">
    <text evidence="2">The sequence shown here is derived from an EMBL/GenBank/DDBJ whole genome shotgun (WGS) entry which is preliminary data.</text>
</comment>
<reference evidence="2" key="1">
    <citation type="journal article" date="2015" name="Nature">
        <title>Complex archaea that bridge the gap between prokaryotes and eukaryotes.</title>
        <authorList>
            <person name="Spang A."/>
            <person name="Saw J.H."/>
            <person name="Jorgensen S.L."/>
            <person name="Zaremba-Niedzwiedzka K."/>
            <person name="Martijn J."/>
            <person name="Lind A.E."/>
            <person name="van Eijk R."/>
            <person name="Schleper C."/>
            <person name="Guy L."/>
            <person name="Ettema T.J."/>
        </authorList>
    </citation>
    <scope>NUCLEOTIDE SEQUENCE</scope>
</reference>
<evidence type="ECO:0000256" key="1">
    <source>
        <dbReference type="SAM" id="Phobius"/>
    </source>
</evidence>
<feature type="transmembrane region" description="Helical" evidence="1">
    <location>
        <begin position="6"/>
        <end position="25"/>
    </location>
</feature>
<accession>A0A0F9ADF2</accession>
<keyword evidence="1" id="KW-0472">Membrane</keyword>
<sequence length="76" mass="8669">MNKKYIGHGIFAFIILFSIVQVILLKNGINIWEEVNLHWEMILIVKMIILALFGTGIYFAHSGSYSKVQSLSERGN</sequence>
<dbReference type="EMBL" id="LAZR01046543">
    <property type="protein sequence ID" value="KKK96300.1"/>
    <property type="molecule type" value="Genomic_DNA"/>
</dbReference>
<dbReference type="AlphaFoldDB" id="A0A0F9ADF2"/>
<evidence type="ECO:0000313" key="2">
    <source>
        <dbReference type="EMBL" id="KKK96300.1"/>
    </source>
</evidence>
<keyword evidence="1" id="KW-0812">Transmembrane</keyword>
<gene>
    <name evidence="2" type="ORF">LCGC14_2664150</name>
</gene>
<organism evidence="2">
    <name type="scientific">marine sediment metagenome</name>
    <dbReference type="NCBI Taxonomy" id="412755"/>
    <lineage>
        <taxon>unclassified sequences</taxon>
        <taxon>metagenomes</taxon>
        <taxon>ecological metagenomes</taxon>
    </lineage>
</organism>